<keyword evidence="1" id="KW-0378">Hydrolase</keyword>
<protein>
    <submittedName>
        <fullName evidence="1">Glycoside hydrolase family 115 protein</fullName>
    </submittedName>
</protein>
<evidence type="ECO:0000313" key="2">
    <source>
        <dbReference type="Proteomes" id="UP000017559"/>
    </source>
</evidence>
<dbReference type="AlphaFoldDB" id="V2XLD3"/>
<dbReference type="HOGENOM" id="CLU_1496607_0_0_1"/>
<accession>V2XLD3</accession>
<organism evidence="1 2">
    <name type="scientific">Moniliophthora roreri (strain MCA 2997)</name>
    <name type="common">Cocoa frosty pod rot fungus</name>
    <name type="synonym">Crinipellis roreri</name>
    <dbReference type="NCBI Taxonomy" id="1381753"/>
    <lineage>
        <taxon>Eukaryota</taxon>
        <taxon>Fungi</taxon>
        <taxon>Dikarya</taxon>
        <taxon>Basidiomycota</taxon>
        <taxon>Agaricomycotina</taxon>
        <taxon>Agaricomycetes</taxon>
        <taxon>Agaricomycetidae</taxon>
        <taxon>Agaricales</taxon>
        <taxon>Marasmiineae</taxon>
        <taxon>Marasmiaceae</taxon>
        <taxon>Moniliophthora</taxon>
    </lineage>
</organism>
<proteinExistence type="predicted"/>
<dbReference type="KEGG" id="mrr:Moror_14558"/>
<keyword evidence="2" id="KW-1185">Reference proteome</keyword>
<reference evidence="1 2" key="1">
    <citation type="journal article" date="2014" name="BMC Genomics">
        <title>Genome and secretome analysis of the hemibiotrophic fungal pathogen, Moniliophthora roreri, which causes frosty pod rot disease of cacao: mechanisms of the biotrophic and necrotrophic phases.</title>
        <authorList>
            <person name="Meinhardt L.W."/>
            <person name="Costa G.G.L."/>
            <person name="Thomazella D.P.T."/>
            <person name="Teixeira P.J.P.L."/>
            <person name="Carazzolle M.F."/>
            <person name="Schuster S.C."/>
            <person name="Carlson J.E."/>
            <person name="Guiltinan M.J."/>
            <person name="Mieczkowski P."/>
            <person name="Farmer A."/>
            <person name="Ramaraj T."/>
            <person name="Crozier J."/>
            <person name="Davis R.E."/>
            <person name="Shao J."/>
            <person name="Melnick R.L."/>
            <person name="Pereira G.A.G."/>
            <person name="Bailey B.A."/>
        </authorList>
    </citation>
    <scope>NUCLEOTIDE SEQUENCE [LARGE SCALE GENOMIC DNA]</scope>
    <source>
        <strain evidence="1 2">MCA 2997</strain>
    </source>
</reference>
<dbReference type="EMBL" id="AWSO01000207">
    <property type="protein sequence ID" value="ESK93295.1"/>
    <property type="molecule type" value="Genomic_DNA"/>
</dbReference>
<comment type="caution">
    <text evidence="1">The sequence shown here is derived from an EMBL/GenBank/DDBJ whole genome shotgun (WGS) entry which is preliminary data.</text>
</comment>
<dbReference type="GO" id="GO:0016787">
    <property type="term" value="F:hydrolase activity"/>
    <property type="evidence" value="ECO:0007669"/>
    <property type="project" value="UniProtKB-KW"/>
</dbReference>
<gene>
    <name evidence="1" type="ORF">Moror_14558</name>
</gene>
<name>V2XLD3_MONRO</name>
<sequence length="180" mass="20092">MPVVTNIQTKKRALSGAMRHSPEGTVATWSRGNRYQCANGYDPTPDRYVDIGRAGGSGTISPDNTEKRIFVSVPDWGPGTNTAQVTLTPRLTNQTYFFTYLVKYTKPEFPSSFTGFVESAGVVSIEAVHASGKPKHLWRWFDLEESTKNQTDLVWNPSMCVSVITIPLYTVLNPTSIRWQ</sequence>
<dbReference type="Proteomes" id="UP000017559">
    <property type="component" value="Unassembled WGS sequence"/>
</dbReference>
<evidence type="ECO:0000313" key="1">
    <source>
        <dbReference type="EMBL" id="ESK93295.1"/>
    </source>
</evidence>